<name>A0A1I1E944_NATHA</name>
<reference evidence="3" key="1">
    <citation type="submission" date="2016-10" db="EMBL/GenBank/DDBJ databases">
        <authorList>
            <person name="Varghese N."/>
            <person name="Submissions S."/>
        </authorList>
    </citation>
    <scope>NUCLEOTIDE SEQUENCE [LARGE SCALE GENOMIC DNA]</scope>
    <source>
        <strain evidence="3">DSM 13078</strain>
    </source>
</reference>
<dbReference type="EMBL" id="FOKW01000002">
    <property type="protein sequence ID" value="SFB83709.1"/>
    <property type="molecule type" value="Genomic_DNA"/>
</dbReference>
<accession>A0A1I1E944</accession>
<evidence type="ECO:0000313" key="2">
    <source>
        <dbReference type="EMBL" id="SFB83709.1"/>
    </source>
</evidence>
<keyword evidence="3" id="KW-1185">Reference proteome</keyword>
<evidence type="ECO:0000313" key="3">
    <source>
        <dbReference type="Proteomes" id="UP000199161"/>
    </source>
</evidence>
<sequence>MNEGGQRLIAVWAVLVVPFVLVAAYLWTRDDLSARFVVAYWFPAVVSTAIGVLPAPCSV</sequence>
<dbReference type="Proteomes" id="UP000199161">
    <property type="component" value="Unassembled WGS sequence"/>
</dbReference>
<protein>
    <submittedName>
        <fullName evidence="2">Uncharacterized protein</fullName>
    </submittedName>
</protein>
<dbReference type="AlphaFoldDB" id="A0A1I1E944"/>
<evidence type="ECO:0000256" key="1">
    <source>
        <dbReference type="SAM" id="Phobius"/>
    </source>
</evidence>
<keyword evidence="1" id="KW-0812">Transmembrane</keyword>
<organism evidence="2 3">
    <name type="scientific">Natronobacterium haloterrestre</name>
    <name type="common">Halobiforma haloterrestris</name>
    <dbReference type="NCBI Taxonomy" id="148448"/>
    <lineage>
        <taxon>Archaea</taxon>
        <taxon>Methanobacteriati</taxon>
        <taxon>Methanobacteriota</taxon>
        <taxon>Stenosarchaea group</taxon>
        <taxon>Halobacteria</taxon>
        <taxon>Halobacteriales</taxon>
        <taxon>Natrialbaceae</taxon>
        <taxon>Natronobacterium</taxon>
    </lineage>
</organism>
<dbReference type="RefSeq" id="WP_089786084.1">
    <property type="nucleotide sequence ID" value="NZ_FOKW01000002.1"/>
</dbReference>
<keyword evidence="1" id="KW-0472">Membrane</keyword>
<keyword evidence="1" id="KW-1133">Transmembrane helix</keyword>
<proteinExistence type="predicted"/>
<feature type="transmembrane region" description="Helical" evidence="1">
    <location>
        <begin position="7"/>
        <end position="27"/>
    </location>
</feature>
<feature type="transmembrane region" description="Helical" evidence="1">
    <location>
        <begin position="39"/>
        <end position="57"/>
    </location>
</feature>
<gene>
    <name evidence="2" type="ORF">SAMN05444422_102305</name>
</gene>
<dbReference type="OrthoDB" id="351062at2157"/>